<keyword evidence="5" id="KW-0460">Magnesium</keyword>
<reference evidence="8 9" key="1">
    <citation type="journal article" date="2016" name="Nat. Commun.">
        <title>Thousands of microbial genomes shed light on interconnected biogeochemical processes in an aquifer system.</title>
        <authorList>
            <person name="Anantharaman K."/>
            <person name="Brown C.T."/>
            <person name="Hug L.A."/>
            <person name="Sharon I."/>
            <person name="Castelle C.J."/>
            <person name="Probst A.J."/>
            <person name="Thomas B.C."/>
            <person name="Singh A."/>
            <person name="Wilkins M.J."/>
            <person name="Karaoz U."/>
            <person name="Brodie E.L."/>
            <person name="Williams K.H."/>
            <person name="Hubbard S.S."/>
            <person name="Banfield J.F."/>
        </authorList>
    </citation>
    <scope>NUCLEOTIDE SEQUENCE [LARGE SCALE GENOMIC DNA]</scope>
</reference>
<dbReference type="GO" id="GO:0043571">
    <property type="term" value="P:maintenance of CRISPR repeat elements"/>
    <property type="evidence" value="ECO:0007669"/>
    <property type="project" value="InterPro"/>
</dbReference>
<evidence type="ECO:0000313" key="8">
    <source>
        <dbReference type="EMBL" id="OGM91003.1"/>
    </source>
</evidence>
<dbReference type="EMBL" id="MGIR01000005">
    <property type="protein sequence ID" value="OGM91003.1"/>
    <property type="molecule type" value="Genomic_DNA"/>
</dbReference>
<dbReference type="Pfam" id="PF20803">
    <property type="entry name" value="PaaX_M"/>
    <property type="match status" value="1"/>
</dbReference>
<dbReference type="NCBIfam" id="TIGR01573">
    <property type="entry name" value="cas2"/>
    <property type="match status" value="1"/>
</dbReference>
<dbReference type="InterPro" id="IPR021127">
    <property type="entry name" value="CRISPR_associated_Cas2"/>
</dbReference>
<gene>
    <name evidence="8" type="ORF">A3A20_00275</name>
</gene>
<dbReference type="GO" id="GO:0004521">
    <property type="term" value="F:RNA endonuclease activity"/>
    <property type="evidence" value="ECO:0007669"/>
    <property type="project" value="InterPro"/>
</dbReference>
<keyword evidence="3 8" id="KW-0255">Endonuclease</keyword>
<evidence type="ECO:0000256" key="6">
    <source>
        <dbReference type="ARBA" id="ARBA00023118"/>
    </source>
</evidence>
<comment type="caution">
    <text evidence="8">The sequence shown here is derived from an EMBL/GenBank/DDBJ whole genome shotgun (WGS) entry which is preliminary data.</text>
</comment>
<evidence type="ECO:0000259" key="7">
    <source>
        <dbReference type="Pfam" id="PF20803"/>
    </source>
</evidence>
<dbReference type="Proteomes" id="UP000178946">
    <property type="component" value="Unassembled WGS sequence"/>
</dbReference>
<keyword evidence="4" id="KW-0378">Hydrolase</keyword>
<proteinExistence type="predicted"/>
<keyword evidence="6" id="KW-0051">Antiviral defense</keyword>
<evidence type="ECO:0000256" key="4">
    <source>
        <dbReference type="ARBA" id="ARBA00022801"/>
    </source>
</evidence>
<dbReference type="SUPFAM" id="SSF143430">
    <property type="entry name" value="TTP0101/SSO1404-like"/>
    <property type="match status" value="1"/>
</dbReference>
<dbReference type="AlphaFoldDB" id="A0A1F8DQU4"/>
<protein>
    <submittedName>
        <fullName evidence="8">CRISPR-associated endonuclease Cas2</fullName>
    </submittedName>
</protein>
<sequence length="192" mass="22967">MLKIIEEIDIATTEAIFGSYCLTYRGMWNAIHRPGWKSKSRLAMERKIKVYEEKRLLEQRFYRMLAHLHRQGLIEKKEHGKFGIVWRNTAKGKEKLRKLIGLRPLRPIGDLEKDYFKVVVFDIPEKEKRKRNWLRQTLHNLEFSMLQKSVWVGDNKLPEELFTHLRSMKILPCVHIFAVEKKGTINFDFQQS</sequence>
<keyword evidence="2" id="KW-0479">Metal-binding</keyword>
<evidence type="ECO:0000256" key="2">
    <source>
        <dbReference type="ARBA" id="ARBA00022723"/>
    </source>
</evidence>
<evidence type="ECO:0000313" key="9">
    <source>
        <dbReference type="Proteomes" id="UP000178946"/>
    </source>
</evidence>
<dbReference type="STRING" id="1802557.A3A20_00275"/>
<dbReference type="InterPro" id="IPR048846">
    <property type="entry name" value="PaaX-like_central"/>
</dbReference>
<keyword evidence="1" id="KW-0540">Nuclease</keyword>
<accession>A0A1F8DQU4</accession>
<evidence type="ECO:0000256" key="3">
    <source>
        <dbReference type="ARBA" id="ARBA00022759"/>
    </source>
</evidence>
<organism evidence="8 9">
    <name type="scientific">Candidatus Wolfebacteria bacterium RIFCSPLOWO2_01_FULL_45_19</name>
    <dbReference type="NCBI Taxonomy" id="1802557"/>
    <lineage>
        <taxon>Bacteria</taxon>
        <taxon>Candidatus Wolfeibacteriota</taxon>
    </lineage>
</organism>
<evidence type="ECO:0000256" key="1">
    <source>
        <dbReference type="ARBA" id="ARBA00022722"/>
    </source>
</evidence>
<feature type="domain" description="Transcriptional repressor PaaX-like central Cas2-like" evidence="7">
    <location>
        <begin position="118"/>
        <end position="184"/>
    </location>
</feature>
<dbReference type="Gene3D" id="3.30.70.2650">
    <property type="match status" value="1"/>
</dbReference>
<name>A0A1F8DQU4_9BACT</name>
<evidence type="ECO:0000256" key="5">
    <source>
        <dbReference type="ARBA" id="ARBA00022842"/>
    </source>
</evidence>